<protein>
    <recommendedName>
        <fullName evidence="4">U1-type domain-containing protein</fullName>
    </recommendedName>
</protein>
<reference evidence="3" key="1">
    <citation type="journal article" date="2011" name="Proc. Natl. Acad. Sci. U.S.A.">
        <title>Obligate biotrophy features unraveled by the genomic analysis of rust fungi.</title>
        <authorList>
            <person name="Duplessis S."/>
            <person name="Cuomo C.A."/>
            <person name="Lin Y.-C."/>
            <person name="Aerts A."/>
            <person name="Tisserant E."/>
            <person name="Veneault-Fourrey C."/>
            <person name="Joly D.L."/>
            <person name="Hacquard S."/>
            <person name="Amselem J."/>
            <person name="Cantarel B.L."/>
            <person name="Chiu R."/>
            <person name="Coutinho P.M."/>
            <person name="Feau N."/>
            <person name="Field M."/>
            <person name="Frey P."/>
            <person name="Gelhaye E."/>
            <person name="Goldberg J."/>
            <person name="Grabherr M.G."/>
            <person name="Kodira C.D."/>
            <person name="Kohler A."/>
            <person name="Kuees U."/>
            <person name="Lindquist E.A."/>
            <person name="Lucas S.M."/>
            <person name="Mago R."/>
            <person name="Mauceli E."/>
            <person name="Morin E."/>
            <person name="Murat C."/>
            <person name="Pangilinan J.L."/>
            <person name="Park R."/>
            <person name="Pearson M."/>
            <person name="Quesneville H."/>
            <person name="Rouhier N."/>
            <person name="Sakthikumar S."/>
            <person name="Salamov A.A."/>
            <person name="Schmutz J."/>
            <person name="Selles B."/>
            <person name="Shapiro H."/>
            <person name="Tanguay P."/>
            <person name="Tuskan G.A."/>
            <person name="Henrissat B."/>
            <person name="Van de Peer Y."/>
            <person name="Rouze P."/>
            <person name="Ellis J.G."/>
            <person name="Dodds P.N."/>
            <person name="Schein J.E."/>
            <person name="Zhong S."/>
            <person name="Hamelin R.C."/>
            <person name="Grigoriev I.V."/>
            <person name="Szabo L.J."/>
            <person name="Martin F."/>
        </authorList>
    </citation>
    <scope>NUCLEOTIDE SEQUENCE [LARGE SCALE GENOMIC DNA]</scope>
    <source>
        <strain evidence="3">98AG31 / pathotype 3-4-7</strain>
    </source>
</reference>
<dbReference type="Proteomes" id="UP000001072">
    <property type="component" value="Unassembled WGS sequence"/>
</dbReference>
<evidence type="ECO:0000256" key="1">
    <source>
        <dbReference type="SAM" id="MobiDB-lite"/>
    </source>
</evidence>
<evidence type="ECO:0008006" key="4">
    <source>
        <dbReference type="Google" id="ProtNLM"/>
    </source>
</evidence>
<dbReference type="HOGENOM" id="CLU_091779_0_0_1"/>
<name>F4R7W3_MELLP</name>
<dbReference type="GeneID" id="18935711"/>
<dbReference type="EMBL" id="GL883092">
    <property type="protein sequence ID" value="EGG11717.1"/>
    <property type="molecule type" value="Genomic_DNA"/>
</dbReference>
<feature type="region of interest" description="Disordered" evidence="1">
    <location>
        <begin position="65"/>
        <end position="87"/>
    </location>
</feature>
<feature type="compositionally biased region" description="Acidic residues" evidence="1">
    <location>
        <begin position="148"/>
        <end position="161"/>
    </location>
</feature>
<evidence type="ECO:0000313" key="3">
    <source>
        <dbReference type="Proteomes" id="UP000001072"/>
    </source>
</evidence>
<dbReference type="AlphaFoldDB" id="F4R7W3"/>
<evidence type="ECO:0000313" key="2">
    <source>
        <dbReference type="EMBL" id="EGG11717.1"/>
    </source>
</evidence>
<sequence length="211" mass="23864">MVFHLSDIERVPSDPANPRFRCRACNTQGMANYEHHLKSATHQTKVQAFLSRLAAEEQSLVGLEAQDGTDSNTPDPHLMEPSFEPNPNMDDHHFNPPSPLSALRSLEPHELLGVGTLNHPNNVDDPDGHVWFDMLRQALENLEQLDLENDEDETETEEEPQDPQSVRARAQEAIEWHPFKNKEQVAGLLIIGSPRHLLSRAQYLYIRSIGA</sequence>
<organism evidence="3">
    <name type="scientific">Melampsora larici-populina (strain 98AG31 / pathotype 3-4-7)</name>
    <name type="common">Poplar leaf rust fungus</name>
    <dbReference type="NCBI Taxonomy" id="747676"/>
    <lineage>
        <taxon>Eukaryota</taxon>
        <taxon>Fungi</taxon>
        <taxon>Dikarya</taxon>
        <taxon>Basidiomycota</taxon>
        <taxon>Pucciniomycotina</taxon>
        <taxon>Pucciniomycetes</taxon>
        <taxon>Pucciniales</taxon>
        <taxon>Melampsoraceae</taxon>
        <taxon>Melampsora</taxon>
    </lineage>
</organism>
<dbReference type="VEuPathDB" id="FungiDB:MELLADRAFT_90886"/>
<dbReference type="InParanoid" id="F4R7W3"/>
<gene>
    <name evidence="2" type="ORF">MELLADRAFT_90886</name>
</gene>
<proteinExistence type="predicted"/>
<accession>F4R7W3</accession>
<dbReference type="RefSeq" id="XP_007405352.1">
    <property type="nucleotide sequence ID" value="XM_007405290.1"/>
</dbReference>
<dbReference type="KEGG" id="mlr:MELLADRAFT_90886"/>
<feature type="region of interest" description="Disordered" evidence="1">
    <location>
        <begin position="148"/>
        <end position="169"/>
    </location>
</feature>
<keyword evidence="3" id="KW-1185">Reference proteome</keyword>